<gene>
    <name evidence="1" type="ORF">JAAARDRAFT_444795</name>
</gene>
<dbReference type="EMBL" id="KL197737">
    <property type="protein sequence ID" value="KDQ52822.1"/>
    <property type="molecule type" value="Genomic_DNA"/>
</dbReference>
<name>A0A067PNF0_9AGAM</name>
<dbReference type="HOGENOM" id="CLU_1652402_0_0_1"/>
<dbReference type="InParanoid" id="A0A067PNF0"/>
<dbReference type="Proteomes" id="UP000027265">
    <property type="component" value="Unassembled WGS sequence"/>
</dbReference>
<reference evidence="2" key="1">
    <citation type="journal article" date="2014" name="Proc. Natl. Acad. Sci. U.S.A.">
        <title>Extensive sampling of basidiomycete genomes demonstrates inadequacy of the white-rot/brown-rot paradigm for wood decay fungi.</title>
        <authorList>
            <person name="Riley R."/>
            <person name="Salamov A.A."/>
            <person name="Brown D.W."/>
            <person name="Nagy L.G."/>
            <person name="Floudas D."/>
            <person name="Held B.W."/>
            <person name="Levasseur A."/>
            <person name="Lombard V."/>
            <person name="Morin E."/>
            <person name="Otillar R."/>
            <person name="Lindquist E.A."/>
            <person name="Sun H."/>
            <person name="LaButti K.M."/>
            <person name="Schmutz J."/>
            <person name="Jabbour D."/>
            <person name="Luo H."/>
            <person name="Baker S.E."/>
            <person name="Pisabarro A.G."/>
            <person name="Walton J.D."/>
            <person name="Blanchette R.A."/>
            <person name="Henrissat B."/>
            <person name="Martin F."/>
            <person name="Cullen D."/>
            <person name="Hibbett D.S."/>
            <person name="Grigoriev I.V."/>
        </authorList>
    </citation>
    <scope>NUCLEOTIDE SEQUENCE [LARGE SCALE GENOMIC DNA]</scope>
    <source>
        <strain evidence="2">MUCL 33604</strain>
    </source>
</reference>
<organism evidence="1 2">
    <name type="scientific">Jaapia argillacea MUCL 33604</name>
    <dbReference type="NCBI Taxonomy" id="933084"/>
    <lineage>
        <taxon>Eukaryota</taxon>
        <taxon>Fungi</taxon>
        <taxon>Dikarya</taxon>
        <taxon>Basidiomycota</taxon>
        <taxon>Agaricomycotina</taxon>
        <taxon>Agaricomycetes</taxon>
        <taxon>Agaricomycetidae</taxon>
        <taxon>Jaapiales</taxon>
        <taxon>Jaapiaceae</taxon>
        <taxon>Jaapia</taxon>
    </lineage>
</organism>
<dbReference type="AlphaFoldDB" id="A0A067PNF0"/>
<evidence type="ECO:0000313" key="2">
    <source>
        <dbReference type="Proteomes" id="UP000027265"/>
    </source>
</evidence>
<evidence type="ECO:0000313" key="1">
    <source>
        <dbReference type="EMBL" id="KDQ52822.1"/>
    </source>
</evidence>
<keyword evidence="2" id="KW-1185">Reference proteome</keyword>
<sequence>MEGKCPWGDHKTTHHILRVDIMAFIIRGAPEALILYATSALPPSTVESLKSGFGRGAFEKYDPLLKLVVSERTDLYGWSSEAIMCRLQEEASTRGNDPHKLPPFILADEHTVATGEVVFVEKWATRDLFREGGLVEQKDWPKGRHAKLPFTIKLRIDIAE</sequence>
<accession>A0A067PNF0</accession>
<proteinExistence type="predicted"/>
<dbReference type="OrthoDB" id="3193243at2759"/>
<protein>
    <submittedName>
        <fullName evidence="1">Uncharacterized protein</fullName>
    </submittedName>
</protein>